<keyword evidence="3" id="KW-0378">Hydrolase</keyword>
<dbReference type="PANTHER" id="PTHR21581:SF6">
    <property type="entry name" value="TRAFFICKING PROTEIN PARTICLE COMPLEX SUBUNIT 12"/>
    <property type="match status" value="1"/>
</dbReference>
<evidence type="ECO:0000313" key="13">
    <source>
        <dbReference type="EMBL" id="PKU25873.1"/>
    </source>
</evidence>
<dbReference type="GO" id="GO:0042834">
    <property type="term" value="F:peptidoglycan binding"/>
    <property type="evidence" value="ECO:0007669"/>
    <property type="project" value="InterPro"/>
</dbReference>
<dbReference type="OrthoDB" id="9795979at2"/>
<dbReference type="GO" id="GO:0009252">
    <property type="term" value="P:peptidoglycan biosynthetic process"/>
    <property type="evidence" value="ECO:0007669"/>
    <property type="project" value="UniProtKB-KW"/>
</dbReference>
<dbReference type="InterPro" id="IPR007730">
    <property type="entry name" value="SPOR-like_dom"/>
</dbReference>
<dbReference type="GO" id="GO:0008360">
    <property type="term" value="P:regulation of cell shape"/>
    <property type="evidence" value="ECO:0007669"/>
    <property type="project" value="UniProtKB-KW"/>
</dbReference>
<dbReference type="PANTHER" id="PTHR21581">
    <property type="entry name" value="D-ALANYL-D-ALANINE CARBOXYPEPTIDASE"/>
    <property type="match status" value="1"/>
</dbReference>
<keyword evidence="4" id="KW-0133">Cell shape</keyword>
<sequence>MVAPAEAKYASMVVDADTGEVLHAVNADNRNYPASLTKMMTLYLLFDALDRGQVKLTDRIPVSAHASAQSPSKLGLRAGQTIMVEDAILGLCTKSANDAAVAVGEFLGGTETAFADIMTRKARELGMRQTVFRNASGLPNLSQFSSARDMATLARALLHNHPRQYHYFSTGQFTYNGETMRNHNHLMEWYDGVDGIKTGYIGASGFNLVASVKRDGRRLIGVVFGGQSAAARDRHMAQLLDAAFARTPGSSGVEMAEMPEQQGEDEPVAAAPPKGKAKAKVKTASAHQSDYHAVMKAMAAGQAGRISTAAKSGKTGRAKASADDDEDSSGDADEDNWGIQVGAYAQQAKAKEAVTTARHKLGKLVADGEVSIARNKGNHAPFRARLIGLSKDTAREACRRLGKNGISCAVINAG</sequence>
<keyword evidence="13" id="KW-0121">Carboxypeptidase</keyword>
<accession>A0A2N3PZP8</accession>
<dbReference type="GO" id="GO:0006508">
    <property type="term" value="P:proteolysis"/>
    <property type="evidence" value="ECO:0007669"/>
    <property type="project" value="InterPro"/>
</dbReference>
<protein>
    <submittedName>
        <fullName evidence="13">D-alanyl-D-alanine carboxypeptidase</fullName>
    </submittedName>
</protein>
<keyword evidence="5" id="KW-0573">Peptidoglycan synthesis</keyword>
<keyword evidence="13" id="KW-0645">Protease</keyword>
<dbReference type="Gene3D" id="3.40.710.10">
    <property type="entry name" value="DD-peptidase/beta-lactamase superfamily"/>
    <property type="match status" value="1"/>
</dbReference>
<dbReference type="InterPro" id="IPR036680">
    <property type="entry name" value="SPOR-like_sf"/>
</dbReference>
<organism evidence="13 14">
    <name type="scientific">Telmatospirillum siberiense</name>
    <dbReference type="NCBI Taxonomy" id="382514"/>
    <lineage>
        <taxon>Bacteria</taxon>
        <taxon>Pseudomonadati</taxon>
        <taxon>Pseudomonadota</taxon>
        <taxon>Alphaproteobacteria</taxon>
        <taxon>Rhodospirillales</taxon>
        <taxon>Rhodospirillaceae</taxon>
        <taxon>Telmatospirillum</taxon>
    </lineage>
</organism>
<dbReference type="AlphaFoldDB" id="A0A2N3PZP8"/>
<reference evidence="14" key="1">
    <citation type="submission" date="2017-12" db="EMBL/GenBank/DDBJ databases">
        <title>Draft genome sequence of Telmatospirillum siberiense 26-4b1T, an acidotolerant peatland alphaproteobacterium potentially involved in sulfur cycling.</title>
        <authorList>
            <person name="Hausmann B."/>
            <person name="Pjevac P."/>
            <person name="Schreck K."/>
            <person name="Herbold C.W."/>
            <person name="Daims H."/>
            <person name="Wagner M."/>
            <person name="Pester M."/>
            <person name="Loy A."/>
        </authorList>
    </citation>
    <scope>NUCLEOTIDE SEQUENCE [LARGE SCALE GENOMIC DNA]</scope>
    <source>
        <strain evidence="14">26-4b1</strain>
    </source>
</reference>
<dbReference type="SUPFAM" id="SSF56601">
    <property type="entry name" value="beta-lactamase/transpeptidase-like"/>
    <property type="match status" value="1"/>
</dbReference>
<dbReference type="Pfam" id="PF05036">
    <property type="entry name" value="SPOR"/>
    <property type="match status" value="1"/>
</dbReference>
<dbReference type="InterPro" id="IPR018044">
    <property type="entry name" value="Peptidase_S11"/>
</dbReference>
<evidence type="ECO:0000256" key="9">
    <source>
        <dbReference type="RuleBase" id="RU004016"/>
    </source>
</evidence>
<dbReference type="Pfam" id="PF00768">
    <property type="entry name" value="Peptidase_S11"/>
    <property type="match status" value="1"/>
</dbReference>
<keyword evidence="2" id="KW-0732">Signal</keyword>
<dbReference type="Proteomes" id="UP000233293">
    <property type="component" value="Unassembled WGS sequence"/>
</dbReference>
<dbReference type="InterPro" id="IPR001967">
    <property type="entry name" value="Peptidase_S11_N"/>
</dbReference>
<feature type="region of interest" description="Disordered" evidence="10">
    <location>
        <begin position="307"/>
        <end position="337"/>
    </location>
</feature>
<comment type="caution">
    <text evidence="13">The sequence shown here is derived from an EMBL/GenBank/DDBJ whole genome shotgun (WGS) entry which is preliminary data.</text>
</comment>
<evidence type="ECO:0000313" key="14">
    <source>
        <dbReference type="Proteomes" id="UP000233293"/>
    </source>
</evidence>
<feature type="domain" description="SPOR" evidence="12">
    <location>
        <begin position="335"/>
        <end position="411"/>
    </location>
</feature>
<evidence type="ECO:0000256" key="4">
    <source>
        <dbReference type="ARBA" id="ARBA00022960"/>
    </source>
</evidence>
<evidence type="ECO:0000256" key="6">
    <source>
        <dbReference type="ARBA" id="ARBA00023316"/>
    </source>
</evidence>
<feature type="binding site" evidence="8">
    <location>
        <position position="197"/>
    </location>
    <ligand>
        <name>substrate</name>
    </ligand>
</feature>
<dbReference type="PRINTS" id="PR00725">
    <property type="entry name" value="DADACBPTASE1"/>
</dbReference>
<evidence type="ECO:0000256" key="1">
    <source>
        <dbReference type="ARBA" id="ARBA00007164"/>
    </source>
</evidence>
<comment type="similarity">
    <text evidence="1 9">Belongs to the peptidase S11 family.</text>
</comment>
<evidence type="ECO:0000256" key="2">
    <source>
        <dbReference type="ARBA" id="ARBA00022729"/>
    </source>
</evidence>
<dbReference type="GO" id="GO:0071555">
    <property type="term" value="P:cell wall organization"/>
    <property type="evidence" value="ECO:0007669"/>
    <property type="project" value="UniProtKB-KW"/>
</dbReference>
<name>A0A2N3PZP8_9PROT</name>
<evidence type="ECO:0000256" key="8">
    <source>
        <dbReference type="PIRSR" id="PIRSR618044-2"/>
    </source>
</evidence>
<evidence type="ECO:0000256" key="7">
    <source>
        <dbReference type="PIRSR" id="PIRSR618044-1"/>
    </source>
</evidence>
<feature type="domain" description="Peptidase S11 D-alanyl-D-alanine carboxypeptidase A N-terminal" evidence="11">
    <location>
        <begin position="10"/>
        <end position="227"/>
    </location>
</feature>
<dbReference type="EMBL" id="PIUM01000003">
    <property type="protein sequence ID" value="PKU25873.1"/>
    <property type="molecule type" value="Genomic_DNA"/>
</dbReference>
<keyword evidence="6" id="KW-0961">Cell wall biogenesis/degradation</keyword>
<evidence type="ECO:0000256" key="10">
    <source>
        <dbReference type="SAM" id="MobiDB-lite"/>
    </source>
</evidence>
<feature type="active site" evidence="7">
    <location>
        <position position="95"/>
    </location>
</feature>
<evidence type="ECO:0000259" key="12">
    <source>
        <dbReference type="Pfam" id="PF05036"/>
    </source>
</evidence>
<evidence type="ECO:0000256" key="3">
    <source>
        <dbReference type="ARBA" id="ARBA00022801"/>
    </source>
</evidence>
<gene>
    <name evidence="13" type="ORF">CWS72_04780</name>
</gene>
<evidence type="ECO:0000256" key="5">
    <source>
        <dbReference type="ARBA" id="ARBA00022984"/>
    </source>
</evidence>
<feature type="active site" description="Acyl-ester intermediate" evidence="7">
    <location>
        <position position="35"/>
    </location>
</feature>
<dbReference type="Gene3D" id="3.30.70.1070">
    <property type="entry name" value="Sporulation related repeat"/>
    <property type="match status" value="1"/>
</dbReference>
<evidence type="ECO:0000259" key="11">
    <source>
        <dbReference type="Pfam" id="PF00768"/>
    </source>
</evidence>
<dbReference type="InterPro" id="IPR012338">
    <property type="entry name" value="Beta-lactam/transpept-like"/>
</dbReference>
<feature type="region of interest" description="Disordered" evidence="10">
    <location>
        <begin position="250"/>
        <end position="280"/>
    </location>
</feature>
<feature type="compositionally biased region" description="Acidic residues" evidence="10">
    <location>
        <begin position="323"/>
        <end position="336"/>
    </location>
</feature>
<keyword evidence="14" id="KW-1185">Reference proteome</keyword>
<proteinExistence type="inferred from homology"/>
<feature type="active site" description="Proton acceptor" evidence="7">
    <location>
        <position position="38"/>
    </location>
</feature>
<dbReference type="GO" id="GO:0009002">
    <property type="term" value="F:serine-type D-Ala-D-Ala carboxypeptidase activity"/>
    <property type="evidence" value="ECO:0007669"/>
    <property type="project" value="InterPro"/>
</dbReference>